<dbReference type="OrthoDB" id="10512823at2759"/>
<gene>
    <name evidence="1" type="ORF">NAEGRDRAFT_65219</name>
</gene>
<dbReference type="Proteomes" id="UP000006671">
    <property type="component" value="Unassembled WGS sequence"/>
</dbReference>
<organism evidence="2">
    <name type="scientific">Naegleria gruberi</name>
    <name type="common">Amoeba</name>
    <dbReference type="NCBI Taxonomy" id="5762"/>
    <lineage>
        <taxon>Eukaryota</taxon>
        <taxon>Discoba</taxon>
        <taxon>Heterolobosea</taxon>
        <taxon>Tetramitia</taxon>
        <taxon>Eutetramitia</taxon>
        <taxon>Vahlkampfiidae</taxon>
        <taxon>Naegleria</taxon>
    </lineage>
</organism>
<proteinExistence type="predicted"/>
<dbReference type="GeneID" id="8860066"/>
<dbReference type="OMA" id="AYNFETM"/>
<dbReference type="EMBL" id="GG738857">
    <property type="protein sequence ID" value="EFC46721.1"/>
    <property type="molecule type" value="Genomic_DNA"/>
</dbReference>
<accession>D2V8N4</accession>
<name>D2V8N4_NAEGR</name>
<keyword evidence="2" id="KW-1185">Reference proteome</keyword>
<dbReference type="KEGG" id="ngr:NAEGRDRAFT_65219"/>
<protein>
    <submittedName>
        <fullName evidence="1">Predicted protein</fullName>
    </submittedName>
</protein>
<dbReference type="InParanoid" id="D2V8N4"/>
<reference evidence="1 2" key="1">
    <citation type="journal article" date="2010" name="Cell">
        <title>The genome of Naegleria gruberi illuminates early eukaryotic versatility.</title>
        <authorList>
            <person name="Fritz-Laylin L.K."/>
            <person name="Prochnik S.E."/>
            <person name="Ginger M.L."/>
            <person name="Dacks J.B."/>
            <person name="Carpenter M.L."/>
            <person name="Field M.C."/>
            <person name="Kuo A."/>
            <person name="Paredez A."/>
            <person name="Chapman J."/>
            <person name="Pham J."/>
            <person name="Shu S."/>
            <person name="Neupane R."/>
            <person name="Cipriano M."/>
            <person name="Mancuso J."/>
            <person name="Tu H."/>
            <person name="Salamov A."/>
            <person name="Lindquist E."/>
            <person name="Shapiro H."/>
            <person name="Lucas S."/>
            <person name="Grigoriev I.V."/>
            <person name="Cande W.Z."/>
            <person name="Fulton C."/>
            <person name="Rokhsar D.S."/>
            <person name="Dawson S.C."/>
        </authorList>
    </citation>
    <scope>NUCLEOTIDE SEQUENCE [LARGE SCALE GENOMIC DNA]</scope>
    <source>
        <strain evidence="1 2">NEG-M</strain>
    </source>
</reference>
<evidence type="ECO:0000313" key="2">
    <source>
        <dbReference type="Proteomes" id="UP000006671"/>
    </source>
</evidence>
<sequence length="237" mass="27503">MLGNNNPSSINYLENNLSATRQFSKSNNLKSTTSPSSDAADDSYFNISVQINQDGILFKEYPFALSSVGRGNSIVPFQAIREFILDDSNHAEIRTHNNEILFMRCDFNIEDLKKTNIPIYTRQSIDLWSDITEPFLDSSVPQVEEKVEQLISRYSISREECEKLYSIISEPVFAYNFETMLWEYVSLDLVDVLSSLDKNCPLSQKPLSEEKFKEFYNYANNFTLKYENRNDFTKYTE</sequence>
<dbReference type="RefSeq" id="XP_002679465.1">
    <property type="nucleotide sequence ID" value="XM_002679419.1"/>
</dbReference>
<dbReference type="VEuPathDB" id="AmoebaDB:NAEGRDRAFT_65219"/>
<evidence type="ECO:0000313" key="1">
    <source>
        <dbReference type="EMBL" id="EFC46721.1"/>
    </source>
</evidence>
<dbReference type="AlphaFoldDB" id="D2V8N4"/>